<evidence type="ECO:0000256" key="5">
    <source>
        <dbReference type="ARBA" id="ARBA00022801"/>
    </source>
</evidence>
<keyword evidence="6 9" id="KW-0133">Cell shape</keyword>
<proteinExistence type="inferred from homology"/>
<dbReference type="AlphaFoldDB" id="A0A656HAC7"/>
<feature type="active site" description="Nucleophile" evidence="9">
    <location>
        <position position="185"/>
    </location>
</feature>
<evidence type="ECO:0000256" key="3">
    <source>
        <dbReference type="ARBA" id="ARBA00022676"/>
    </source>
</evidence>
<keyword evidence="13" id="KW-1185">Reference proteome</keyword>
<dbReference type="SUPFAM" id="SSF141523">
    <property type="entry name" value="L,D-transpeptidase catalytic domain-like"/>
    <property type="match status" value="1"/>
</dbReference>
<evidence type="ECO:0000256" key="6">
    <source>
        <dbReference type="ARBA" id="ARBA00022960"/>
    </source>
</evidence>
<evidence type="ECO:0000256" key="4">
    <source>
        <dbReference type="ARBA" id="ARBA00022679"/>
    </source>
</evidence>
<keyword evidence="8 9" id="KW-0961">Cell wall biogenesis/degradation</keyword>
<dbReference type="PANTHER" id="PTHR30582:SF24">
    <property type="entry name" value="L,D-TRANSPEPTIDASE ERFK_SRFK-RELATED"/>
    <property type="match status" value="1"/>
</dbReference>
<dbReference type="UniPathway" id="UPA00219"/>
<dbReference type="GO" id="GO:0018104">
    <property type="term" value="P:peptidoglycan-protein cross-linking"/>
    <property type="evidence" value="ECO:0007669"/>
    <property type="project" value="TreeGrafter"/>
</dbReference>
<evidence type="ECO:0000259" key="11">
    <source>
        <dbReference type="PROSITE" id="PS52029"/>
    </source>
</evidence>
<keyword evidence="7 9" id="KW-0573">Peptidoglycan synthesis</keyword>
<dbReference type="EMBL" id="JH651384">
    <property type="protein sequence ID" value="EIJ33951.1"/>
    <property type="molecule type" value="Genomic_DNA"/>
</dbReference>
<evidence type="ECO:0000256" key="1">
    <source>
        <dbReference type="ARBA" id="ARBA00004752"/>
    </source>
</evidence>
<keyword evidence="5" id="KW-0378">Hydrolase</keyword>
<comment type="pathway">
    <text evidence="1 9">Cell wall biogenesis; peptidoglycan biosynthesis.</text>
</comment>
<evidence type="ECO:0000256" key="10">
    <source>
        <dbReference type="SAM" id="MobiDB-lite"/>
    </source>
</evidence>
<dbReference type="PANTHER" id="PTHR30582">
    <property type="entry name" value="L,D-TRANSPEPTIDASE"/>
    <property type="match status" value="1"/>
</dbReference>
<dbReference type="GO" id="GO:0071555">
    <property type="term" value="P:cell wall organization"/>
    <property type="evidence" value="ECO:0007669"/>
    <property type="project" value="UniProtKB-UniRule"/>
</dbReference>
<evidence type="ECO:0000256" key="2">
    <source>
        <dbReference type="ARBA" id="ARBA00005992"/>
    </source>
</evidence>
<comment type="similarity">
    <text evidence="2">Belongs to the YkuD family.</text>
</comment>
<gene>
    <name evidence="12" type="ORF">Thini_1339</name>
</gene>
<evidence type="ECO:0000256" key="9">
    <source>
        <dbReference type="PROSITE-ProRule" id="PRU01373"/>
    </source>
</evidence>
<dbReference type="Proteomes" id="UP000005317">
    <property type="component" value="Unassembled WGS sequence"/>
</dbReference>
<keyword evidence="4" id="KW-0808">Transferase</keyword>
<dbReference type="GO" id="GO:0005576">
    <property type="term" value="C:extracellular region"/>
    <property type="evidence" value="ECO:0007669"/>
    <property type="project" value="TreeGrafter"/>
</dbReference>
<dbReference type="GO" id="GO:0016757">
    <property type="term" value="F:glycosyltransferase activity"/>
    <property type="evidence" value="ECO:0007669"/>
    <property type="project" value="UniProtKB-KW"/>
</dbReference>
<feature type="compositionally biased region" description="Pro residues" evidence="10">
    <location>
        <begin position="1"/>
        <end position="22"/>
    </location>
</feature>
<protein>
    <submittedName>
        <fullName evidence="12">ErfK/YbiS/YcfS/YnhG family protein</fullName>
    </submittedName>
</protein>
<organism evidence="12 13">
    <name type="scientific">Thiothrix nivea (strain ATCC 35100 / DSM 5205 / JP2)</name>
    <dbReference type="NCBI Taxonomy" id="870187"/>
    <lineage>
        <taxon>Bacteria</taxon>
        <taxon>Pseudomonadati</taxon>
        <taxon>Pseudomonadota</taxon>
        <taxon>Gammaproteobacteria</taxon>
        <taxon>Thiotrichales</taxon>
        <taxon>Thiotrichaceae</taxon>
        <taxon>Thiothrix</taxon>
    </lineage>
</organism>
<feature type="domain" description="L,D-TPase catalytic" evidence="11">
    <location>
        <begin position="52"/>
        <end position="209"/>
    </location>
</feature>
<accession>A0A656HAC7</accession>
<dbReference type="Gene3D" id="2.40.440.10">
    <property type="entry name" value="L,D-transpeptidase catalytic domain-like"/>
    <property type="match status" value="1"/>
</dbReference>
<reference evidence="13" key="1">
    <citation type="journal article" date="2011" name="Stand. Genomic Sci.">
        <title>Genome sequence of the filamentous, gliding Thiothrix nivea neotype strain (JP2(T)).</title>
        <authorList>
            <person name="Lapidus A."/>
            <person name="Nolan M."/>
            <person name="Lucas S."/>
            <person name="Glavina Del Rio T."/>
            <person name="Tice H."/>
            <person name="Cheng J.F."/>
            <person name="Tapia R."/>
            <person name="Han C."/>
            <person name="Goodwin L."/>
            <person name="Pitluck S."/>
            <person name="Liolios K."/>
            <person name="Pagani I."/>
            <person name="Ivanova N."/>
            <person name="Huntemann M."/>
            <person name="Mavromatis K."/>
            <person name="Mikhailova N."/>
            <person name="Pati A."/>
            <person name="Chen A."/>
            <person name="Palaniappan K."/>
            <person name="Land M."/>
            <person name="Brambilla E.M."/>
            <person name="Rohde M."/>
            <person name="Abt B."/>
            <person name="Verbarg S."/>
            <person name="Goker M."/>
            <person name="Bristow J."/>
            <person name="Eisen J.A."/>
            <person name="Markowitz V."/>
            <person name="Hugenholtz P."/>
            <person name="Kyrpides N.C."/>
            <person name="Klenk H.P."/>
            <person name="Woyke T."/>
        </authorList>
    </citation>
    <scope>NUCLEOTIDE SEQUENCE [LARGE SCALE GENOMIC DNA]</scope>
    <source>
        <strain evidence="13">ATCC 35100 / DSM 5205 / JP2</strain>
    </source>
</reference>
<dbReference type="InterPro" id="IPR038063">
    <property type="entry name" value="Transpep_catalytic_dom"/>
</dbReference>
<name>A0A656HAC7_THINJ</name>
<feature type="region of interest" description="Disordered" evidence="10">
    <location>
        <begin position="1"/>
        <end position="27"/>
    </location>
</feature>
<evidence type="ECO:0000256" key="8">
    <source>
        <dbReference type="ARBA" id="ARBA00023316"/>
    </source>
</evidence>
<evidence type="ECO:0000256" key="7">
    <source>
        <dbReference type="ARBA" id="ARBA00022984"/>
    </source>
</evidence>
<dbReference type="Pfam" id="PF03734">
    <property type="entry name" value="YkuD"/>
    <property type="match status" value="1"/>
</dbReference>
<dbReference type="CDD" id="cd16913">
    <property type="entry name" value="YkuD_like"/>
    <property type="match status" value="1"/>
</dbReference>
<dbReference type="InterPro" id="IPR005490">
    <property type="entry name" value="LD_TPept_cat_dom"/>
</dbReference>
<sequence length="213" mass="23128" precursor="true">MVMMPPPQAQPRPIPAPQPSPPMAAANHEQGANMGFIAHDLAKRFPAYSADRFLLVDASAQTMQLVENGRVSGEWVVSTALKGVGSRKGSEQTPLGVHRIAQKIGAGAALGTIFKARQNSGRIANILTRPDQDSSEDNVTTRILWLDGLEPGFNKGGSVDSYERYIYIHGTDEEGKLGRPASHGCIRMRNRDVMELFDRVGEDTLVVIAARKP</sequence>
<dbReference type="RefSeq" id="WP_002707897.1">
    <property type="nucleotide sequence ID" value="NZ_JH651384.1"/>
</dbReference>
<dbReference type="PROSITE" id="PS52029">
    <property type="entry name" value="LD_TPASE"/>
    <property type="match status" value="1"/>
</dbReference>
<feature type="active site" description="Proton donor/acceptor" evidence="9">
    <location>
        <position position="169"/>
    </location>
</feature>
<keyword evidence="3" id="KW-0328">Glycosyltransferase</keyword>
<dbReference type="GO" id="GO:0008360">
    <property type="term" value="P:regulation of cell shape"/>
    <property type="evidence" value="ECO:0007669"/>
    <property type="project" value="UniProtKB-UniRule"/>
</dbReference>
<dbReference type="GO" id="GO:0071972">
    <property type="term" value="F:peptidoglycan L,D-transpeptidase activity"/>
    <property type="evidence" value="ECO:0007669"/>
    <property type="project" value="TreeGrafter"/>
</dbReference>
<evidence type="ECO:0000313" key="13">
    <source>
        <dbReference type="Proteomes" id="UP000005317"/>
    </source>
</evidence>
<evidence type="ECO:0000313" key="12">
    <source>
        <dbReference type="EMBL" id="EIJ33951.1"/>
    </source>
</evidence>
<dbReference type="InterPro" id="IPR050979">
    <property type="entry name" value="LD-transpeptidase"/>
</dbReference>